<keyword evidence="7" id="KW-0833">Ubl conjugation pathway</keyword>
<keyword evidence="4" id="KW-0808">Transferase</keyword>
<keyword evidence="13" id="KW-1185">Reference proteome</keyword>
<dbReference type="SUPFAM" id="SSF57850">
    <property type="entry name" value="RING/U-box"/>
    <property type="match status" value="1"/>
</dbReference>
<evidence type="ECO:0000313" key="13">
    <source>
        <dbReference type="Proteomes" id="UP000736164"/>
    </source>
</evidence>
<dbReference type="EC" id="2.3.2.27" evidence="2"/>
<dbReference type="PROSITE" id="PS50089">
    <property type="entry name" value="ZF_RING_2"/>
    <property type="match status" value="1"/>
</dbReference>
<evidence type="ECO:0000256" key="8">
    <source>
        <dbReference type="ARBA" id="ARBA00022833"/>
    </source>
</evidence>
<feature type="compositionally biased region" description="Polar residues" evidence="10">
    <location>
        <begin position="435"/>
        <end position="453"/>
    </location>
</feature>
<evidence type="ECO:0000313" key="12">
    <source>
        <dbReference type="EMBL" id="MBN3315224.1"/>
    </source>
</evidence>
<evidence type="ECO:0000256" key="10">
    <source>
        <dbReference type="SAM" id="MobiDB-lite"/>
    </source>
</evidence>
<dbReference type="InterPro" id="IPR013083">
    <property type="entry name" value="Znf_RING/FYVE/PHD"/>
</dbReference>
<feature type="compositionally biased region" description="Basic and acidic residues" evidence="10">
    <location>
        <begin position="316"/>
        <end position="326"/>
    </location>
</feature>
<sequence length="702" mass="78466">MGQEAGKPAWPKPAGGYQTITGRRYGRRHAYIGFRPTLAKQNIPSPGNDMEWQELEMSSVHEENSLSSNGQITSPLQAILPVESNSVHPEASGTNFFKDISRVKHVASQKGNEATSFSYKKLKSDCDDPNSKKHLGPKKSSEACAWPTFEDQKECSRSPIGLSFVNIDSYEPDSSDGEEDELSGNSSIEAHPGFQKRLDNMICELEKEFDYLSGLHSYLCTKTCENHDPLPKSSCPERDIEEPQQNSFVSQKSNSSVREESINLSNICNDRQKKLEDSEINVSLVSECTPQKSFDWKNDQGVSQTEMVVRPKIRKQSTDSHLEKSKGSQLDDAQHGFCRKTQAANNTWSSIPPFFLTQTEKPEKEFLYEISCTDSAPDELRPFEGKQERTELHNRNKHDEEDDDLWEDLEDFGEKCVSFIKDDNSSECSEGEWSATCTSESGVDKQQCSSGESWETLPGLDEPEHDLQSNSSSLDDIPDINFNPEGPMLLEEGEIPWLPYQEETDSSSDEETDGMSHFVHPGLFMLDGNNNFEDDSSMSEDFDAEWRLLDEFGEGFGVAQAISYVDPQLLTYMALEERLAQAMEAALAHLESLAIDVEQAHPPATEEIIDCLPQITVLEDHHGQEQCCAICCCEYIKDEIATELPCHHVFHKTCVSLWLQKSGTCPVCRHVLSPALPEAAVATSFVSDHDTPPSTHSAAGMR</sequence>
<accession>A0A8J7NK29</accession>
<keyword evidence="8" id="KW-0862">Zinc</keyword>
<keyword evidence="6 9" id="KW-0863">Zinc-finger</keyword>
<dbReference type="PANTHER" id="PTHR45931">
    <property type="entry name" value="SI:CH211-59O9.10"/>
    <property type="match status" value="1"/>
</dbReference>
<dbReference type="PANTHER" id="PTHR45931:SF3">
    <property type="entry name" value="RING ZINC FINGER-CONTAINING PROTEIN"/>
    <property type="match status" value="1"/>
</dbReference>
<dbReference type="FunFam" id="3.30.40.10:FF:000152">
    <property type="entry name" value="E3 ubiquitin-protein ligase Praja-1 isoform X1"/>
    <property type="match status" value="1"/>
</dbReference>
<gene>
    <name evidence="12" type="primary">Pja2</name>
    <name evidence="12" type="ORF">GTO95_0015002</name>
</gene>
<feature type="non-terminal residue" evidence="12">
    <location>
        <position position="1"/>
    </location>
</feature>
<comment type="caution">
    <text evidence="12">The sequence shown here is derived from an EMBL/GenBank/DDBJ whole genome shotgun (WGS) entry which is preliminary data.</text>
</comment>
<feature type="compositionally biased region" description="Basic and acidic residues" evidence="10">
    <location>
        <begin position="122"/>
        <end position="131"/>
    </location>
</feature>
<keyword evidence="5" id="KW-0479">Metal-binding</keyword>
<feature type="compositionally biased region" description="Basic and acidic residues" evidence="10">
    <location>
        <begin position="378"/>
        <end position="399"/>
    </location>
</feature>
<dbReference type="GO" id="GO:0005634">
    <property type="term" value="C:nucleus"/>
    <property type="evidence" value="ECO:0007669"/>
    <property type="project" value="TreeGrafter"/>
</dbReference>
<comment type="catalytic activity">
    <reaction evidence="1">
        <text>S-ubiquitinyl-[E2 ubiquitin-conjugating enzyme]-L-cysteine + [acceptor protein]-L-lysine = [E2 ubiquitin-conjugating enzyme]-L-cysteine + N(6)-ubiquitinyl-[acceptor protein]-L-lysine.</text>
        <dbReference type="EC" id="2.3.2.27"/>
    </reaction>
</comment>
<dbReference type="InterPro" id="IPR051834">
    <property type="entry name" value="RING_finger_E3_ligase"/>
</dbReference>
<feature type="region of interest" description="Disordered" evidence="10">
    <location>
        <begin position="166"/>
        <end position="191"/>
    </location>
</feature>
<feature type="compositionally biased region" description="Polar residues" evidence="10">
    <location>
        <begin position="243"/>
        <end position="255"/>
    </location>
</feature>
<keyword evidence="3" id="KW-0597">Phosphoprotein</keyword>
<dbReference type="InterPro" id="IPR001841">
    <property type="entry name" value="Znf_RING"/>
</dbReference>
<evidence type="ECO:0000256" key="6">
    <source>
        <dbReference type="ARBA" id="ARBA00022771"/>
    </source>
</evidence>
<keyword evidence="12" id="KW-0436">Ligase</keyword>
<protein>
    <recommendedName>
        <fullName evidence="2">RING-type E3 ubiquitin transferase</fullName>
        <ecNumber evidence="2">2.3.2.27</ecNumber>
    </recommendedName>
</protein>
<dbReference type="Pfam" id="PF13639">
    <property type="entry name" value="zf-RING_2"/>
    <property type="match status" value="1"/>
</dbReference>
<evidence type="ECO:0000256" key="2">
    <source>
        <dbReference type="ARBA" id="ARBA00012483"/>
    </source>
</evidence>
<dbReference type="EMBL" id="JAAWVO010019862">
    <property type="protein sequence ID" value="MBN3315224.1"/>
    <property type="molecule type" value="Genomic_DNA"/>
</dbReference>
<evidence type="ECO:0000259" key="11">
    <source>
        <dbReference type="PROSITE" id="PS50089"/>
    </source>
</evidence>
<feature type="region of interest" description="Disordered" evidence="10">
    <location>
        <begin position="231"/>
        <end position="255"/>
    </location>
</feature>
<feature type="region of interest" description="Disordered" evidence="10">
    <location>
        <begin position="424"/>
        <end position="479"/>
    </location>
</feature>
<dbReference type="SMART" id="SM00184">
    <property type="entry name" value="RING"/>
    <property type="match status" value="1"/>
</dbReference>
<dbReference type="Proteomes" id="UP000736164">
    <property type="component" value="Unassembled WGS sequence"/>
</dbReference>
<evidence type="ECO:0000256" key="3">
    <source>
        <dbReference type="ARBA" id="ARBA00022553"/>
    </source>
</evidence>
<name>A0A8J7NK29_ATRSP</name>
<dbReference type="GO" id="GO:0061630">
    <property type="term" value="F:ubiquitin protein ligase activity"/>
    <property type="evidence" value="ECO:0007669"/>
    <property type="project" value="UniProtKB-EC"/>
</dbReference>
<feature type="region of interest" description="Disordered" evidence="10">
    <location>
        <begin position="121"/>
        <end position="140"/>
    </location>
</feature>
<dbReference type="GO" id="GO:0006511">
    <property type="term" value="P:ubiquitin-dependent protein catabolic process"/>
    <property type="evidence" value="ECO:0007669"/>
    <property type="project" value="TreeGrafter"/>
</dbReference>
<evidence type="ECO:0000256" key="4">
    <source>
        <dbReference type="ARBA" id="ARBA00022679"/>
    </source>
</evidence>
<evidence type="ECO:0000256" key="7">
    <source>
        <dbReference type="ARBA" id="ARBA00022786"/>
    </source>
</evidence>
<dbReference type="AlphaFoldDB" id="A0A8J7NK29"/>
<proteinExistence type="predicted"/>
<feature type="compositionally biased region" description="Acidic residues" evidence="10">
    <location>
        <begin position="170"/>
        <end position="182"/>
    </location>
</feature>
<evidence type="ECO:0000256" key="9">
    <source>
        <dbReference type="PROSITE-ProRule" id="PRU00175"/>
    </source>
</evidence>
<evidence type="ECO:0000256" key="1">
    <source>
        <dbReference type="ARBA" id="ARBA00000900"/>
    </source>
</evidence>
<feature type="region of interest" description="Disordered" evidence="10">
    <location>
        <begin position="377"/>
        <end position="404"/>
    </location>
</feature>
<feature type="domain" description="RING-type" evidence="11">
    <location>
        <begin position="628"/>
        <end position="669"/>
    </location>
</feature>
<feature type="non-terminal residue" evidence="12">
    <location>
        <position position="702"/>
    </location>
</feature>
<feature type="region of interest" description="Disordered" evidence="10">
    <location>
        <begin position="1"/>
        <end position="20"/>
    </location>
</feature>
<organism evidence="12 13">
    <name type="scientific">Atractosteus spatula</name>
    <name type="common">Alligator gar</name>
    <name type="synonym">Lepisosteus spatula</name>
    <dbReference type="NCBI Taxonomy" id="7917"/>
    <lineage>
        <taxon>Eukaryota</taxon>
        <taxon>Metazoa</taxon>
        <taxon>Chordata</taxon>
        <taxon>Craniata</taxon>
        <taxon>Vertebrata</taxon>
        <taxon>Euteleostomi</taxon>
        <taxon>Actinopterygii</taxon>
        <taxon>Neopterygii</taxon>
        <taxon>Holostei</taxon>
        <taxon>Semionotiformes</taxon>
        <taxon>Lepisosteidae</taxon>
        <taxon>Atractosteus</taxon>
    </lineage>
</organism>
<dbReference type="GO" id="GO:0016874">
    <property type="term" value="F:ligase activity"/>
    <property type="evidence" value="ECO:0007669"/>
    <property type="project" value="UniProtKB-KW"/>
</dbReference>
<reference evidence="12" key="1">
    <citation type="journal article" date="2021" name="Cell">
        <title>Tracing the genetic footprints of vertebrate landing in non-teleost ray-finned fishes.</title>
        <authorList>
            <person name="Bi X."/>
            <person name="Wang K."/>
            <person name="Yang L."/>
            <person name="Pan H."/>
            <person name="Jiang H."/>
            <person name="Wei Q."/>
            <person name="Fang M."/>
            <person name="Yu H."/>
            <person name="Zhu C."/>
            <person name="Cai Y."/>
            <person name="He Y."/>
            <person name="Gan X."/>
            <person name="Zeng H."/>
            <person name="Yu D."/>
            <person name="Zhu Y."/>
            <person name="Jiang H."/>
            <person name="Qiu Q."/>
            <person name="Yang H."/>
            <person name="Zhang Y.E."/>
            <person name="Wang W."/>
            <person name="Zhu M."/>
            <person name="He S."/>
            <person name="Zhang G."/>
        </authorList>
    </citation>
    <scope>NUCLEOTIDE SEQUENCE</scope>
    <source>
        <strain evidence="12">Allg_001</strain>
    </source>
</reference>
<dbReference type="Gene3D" id="3.30.40.10">
    <property type="entry name" value="Zinc/RING finger domain, C3HC4 (zinc finger)"/>
    <property type="match status" value="1"/>
</dbReference>
<evidence type="ECO:0000256" key="5">
    <source>
        <dbReference type="ARBA" id="ARBA00022723"/>
    </source>
</evidence>
<feature type="region of interest" description="Disordered" evidence="10">
    <location>
        <begin position="312"/>
        <end position="333"/>
    </location>
</feature>
<dbReference type="GO" id="GO:0008270">
    <property type="term" value="F:zinc ion binding"/>
    <property type="evidence" value="ECO:0007669"/>
    <property type="project" value="UniProtKB-KW"/>
</dbReference>
<dbReference type="CDD" id="cd16465">
    <property type="entry name" value="RING-H2_PJA1_2"/>
    <property type="match status" value="1"/>
</dbReference>